<proteinExistence type="predicted"/>
<dbReference type="InterPro" id="IPR036890">
    <property type="entry name" value="HATPase_C_sf"/>
</dbReference>
<dbReference type="SUPFAM" id="SSF55874">
    <property type="entry name" value="ATPase domain of HSP90 chaperone/DNA topoisomerase II/histidine kinase"/>
    <property type="match status" value="1"/>
</dbReference>
<keyword evidence="3" id="KW-1185">Reference proteome</keyword>
<dbReference type="Gene3D" id="1.10.10.10">
    <property type="entry name" value="Winged helix-like DNA-binding domain superfamily/Winged helix DNA-binding domain"/>
    <property type="match status" value="1"/>
</dbReference>
<sequence length="107" mass="11212">MVQRRQAGLRIAVSDNGVGGARPGFGLTSVRDRVLSIGGALTVHSPAGGGTTIAAGLTLAERTVETHMRSIMQKLRVPDTGDSHRRVLAVLAYLSPPKVRAGRDRSG</sequence>
<accession>A0A919JJ74</accession>
<dbReference type="GO" id="GO:0003677">
    <property type="term" value="F:DNA binding"/>
    <property type="evidence" value="ECO:0007669"/>
    <property type="project" value="InterPro"/>
</dbReference>
<dbReference type="SUPFAM" id="SSF46894">
    <property type="entry name" value="C-terminal effector domain of the bipartite response regulators"/>
    <property type="match status" value="1"/>
</dbReference>
<comment type="caution">
    <text evidence="2">The sequence shown here is derived from an EMBL/GenBank/DDBJ whole genome shotgun (WGS) entry which is preliminary data.</text>
</comment>
<protein>
    <recommendedName>
        <fullName evidence="1">HTH luxR-type domain-containing protein</fullName>
    </recommendedName>
</protein>
<dbReference type="AlphaFoldDB" id="A0A919JJ74"/>
<organism evidence="2 3">
    <name type="scientific">Actinoplanes nipponensis</name>
    <dbReference type="NCBI Taxonomy" id="135950"/>
    <lineage>
        <taxon>Bacteria</taxon>
        <taxon>Bacillati</taxon>
        <taxon>Actinomycetota</taxon>
        <taxon>Actinomycetes</taxon>
        <taxon>Micromonosporales</taxon>
        <taxon>Micromonosporaceae</taxon>
        <taxon>Actinoplanes</taxon>
    </lineage>
</organism>
<evidence type="ECO:0000259" key="1">
    <source>
        <dbReference type="Pfam" id="PF00196"/>
    </source>
</evidence>
<dbReference type="RefSeq" id="WP_203766005.1">
    <property type="nucleotide sequence ID" value="NZ_BAAAYJ010000086.1"/>
</dbReference>
<reference evidence="2" key="1">
    <citation type="submission" date="2021-01" db="EMBL/GenBank/DDBJ databases">
        <title>Whole genome shotgun sequence of Actinoplanes nipponensis NBRC 14063.</title>
        <authorList>
            <person name="Komaki H."/>
            <person name="Tamura T."/>
        </authorList>
    </citation>
    <scope>NUCLEOTIDE SEQUENCE</scope>
    <source>
        <strain evidence="2">NBRC 14063</strain>
    </source>
</reference>
<dbReference type="InterPro" id="IPR016032">
    <property type="entry name" value="Sig_transdc_resp-reg_C-effctor"/>
</dbReference>
<evidence type="ECO:0000313" key="2">
    <source>
        <dbReference type="EMBL" id="GIE47769.1"/>
    </source>
</evidence>
<feature type="domain" description="HTH luxR-type" evidence="1">
    <location>
        <begin position="52"/>
        <end position="79"/>
    </location>
</feature>
<dbReference type="Pfam" id="PF00196">
    <property type="entry name" value="GerE"/>
    <property type="match status" value="1"/>
</dbReference>
<evidence type="ECO:0000313" key="3">
    <source>
        <dbReference type="Proteomes" id="UP000647172"/>
    </source>
</evidence>
<dbReference type="Proteomes" id="UP000647172">
    <property type="component" value="Unassembled WGS sequence"/>
</dbReference>
<dbReference type="Gene3D" id="3.30.565.10">
    <property type="entry name" value="Histidine kinase-like ATPase, C-terminal domain"/>
    <property type="match status" value="1"/>
</dbReference>
<dbReference type="GO" id="GO:0006355">
    <property type="term" value="P:regulation of DNA-templated transcription"/>
    <property type="evidence" value="ECO:0007669"/>
    <property type="project" value="InterPro"/>
</dbReference>
<name>A0A919JJ74_9ACTN</name>
<dbReference type="EMBL" id="BOMQ01000017">
    <property type="protein sequence ID" value="GIE47769.1"/>
    <property type="molecule type" value="Genomic_DNA"/>
</dbReference>
<dbReference type="InterPro" id="IPR036388">
    <property type="entry name" value="WH-like_DNA-bd_sf"/>
</dbReference>
<gene>
    <name evidence="2" type="ORF">Ani05nite_13030</name>
</gene>
<dbReference type="InterPro" id="IPR000792">
    <property type="entry name" value="Tscrpt_reg_LuxR_C"/>
</dbReference>